<accession>A0A6J4UA64</accession>
<evidence type="ECO:0000313" key="2">
    <source>
        <dbReference type="EMBL" id="CAA9545214.1"/>
    </source>
</evidence>
<feature type="compositionally biased region" description="Pro residues" evidence="1">
    <location>
        <begin position="346"/>
        <end position="355"/>
    </location>
</feature>
<sequence length="387" mass="43198">MARREARPTAPRQYRLEPLQRRCAECGRVAHVAYHNQRSVLTLDGLYRLTLVVRRCEYPVCRLYHHPYRPEEEGQWALPHGEFGLDVIALVGALRFAEHRSVPEIHQHLLARGVPIAERSVTHQVQRYEELVALRLADQSRLRERLARQGHVILALDGLQPDVGHEVLWVLRDCLSGEVLLARSLLSGTQGDLAALLREVKEALPVPIRGVISDGQQPIRTAVALVLPEVPHQLCQFHYLREAAKPIFEADRHAKVRLKQEVRGVRPLERALEGREDDEAAAIRGYCLAVRAAVTDDGRPPLCASGLKLHDRLAAIHASIGRVAEKGGSRWPSTTSTACSTVASPRRPPTGPRSAPPMAGFTKRRGSSPSWRARAAWRCAPSMRRCC</sequence>
<gene>
    <name evidence="2" type="ORF">AVDCRST_MAG88-348</name>
</gene>
<dbReference type="AlphaFoldDB" id="A0A6J4UA64"/>
<dbReference type="EMBL" id="CADCWM010000109">
    <property type="protein sequence ID" value="CAA9545214.1"/>
    <property type="molecule type" value="Genomic_DNA"/>
</dbReference>
<name>A0A6J4UA64_9BACT</name>
<proteinExistence type="predicted"/>
<protein>
    <submittedName>
        <fullName evidence="2">Transposase</fullName>
    </submittedName>
</protein>
<evidence type="ECO:0000256" key="1">
    <source>
        <dbReference type="SAM" id="MobiDB-lite"/>
    </source>
</evidence>
<reference evidence="2" key="1">
    <citation type="submission" date="2020-02" db="EMBL/GenBank/DDBJ databases">
        <authorList>
            <person name="Meier V. D."/>
        </authorList>
    </citation>
    <scope>NUCLEOTIDE SEQUENCE</scope>
    <source>
        <strain evidence="2">AVDCRST_MAG88</strain>
    </source>
</reference>
<feature type="region of interest" description="Disordered" evidence="1">
    <location>
        <begin position="326"/>
        <end position="367"/>
    </location>
</feature>
<feature type="compositionally biased region" description="Low complexity" evidence="1">
    <location>
        <begin position="333"/>
        <end position="344"/>
    </location>
</feature>
<organism evidence="2">
    <name type="scientific">uncultured Thermomicrobiales bacterium</name>
    <dbReference type="NCBI Taxonomy" id="1645740"/>
    <lineage>
        <taxon>Bacteria</taxon>
        <taxon>Pseudomonadati</taxon>
        <taxon>Thermomicrobiota</taxon>
        <taxon>Thermomicrobia</taxon>
        <taxon>Thermomicrobiales</taxon>
        <taxon>environmental samples</taxon>
    </lineage>
</organism>